<evidence type="ECO:0000313" key="2">
    <source>
        <dbReference type="EMBL" id="KAK0637534.1"/>
    </source>
</evidence>
<dbReference type="PANTHER" id="PTHR34706">
    <property type="entry name" value="SLR1338 PROTEIN"/>
    <property type="match status" value="1"/>
</dbReference>
<keyword evidence="1" id="KW-0040">ANK repeat</keyword>
<dbReference type="Proteomes" id="UP001175001">
    <property type="component" value="Unassembled WGS sequence"/>
</dbReference>
<dbReference type="InterPro" id="IPR002110">
    <property type="entry name" value="Ankyrin_rpt"/>
</dbReference>
<dbReference type="Gene3D" id="1.25.40.20">
    <property type="entry name" value="Ankyrin repeat-containing domain"/>
    <property type="match status" value="1"/>
</dbReference>
<evidence type="ECO:0000313" key="3">
    <source>
        <dbReference type="Proteomes" id="UP001175001"/>
    </source>
</evidence>
<sequence>MGIHEDARNGTLMEAVLDDYVKRDPNLLDERDPETGLTPLAAATMKGHVKEVEQLLRKCARADATSKNGETPLLTATRNPIMNRPRIIQLLLRKTPPCFVDATCGDADNNTPLMFAIKQNDLESIRLLRNAGASLTRRNDDGLSAKDLVDSIEDKAVKCALYPDKEQSDLMKLGKLVLHLLFLIITWVNQVTGAICRMYPEMNQVFKELVTSAIFEPRNAESSCDIPDYDICIGERSSPDSFEELRKVGNVGKDPTLERFYEGKTEYMKGVTEKVKYLKKDESTSLSSEDLLPKVIQVSLHRQVVYCDDSSSMGRDAHVPQKSLWGCQKELVEHITQITTRILPEGEGVVLKFINQDIGSSDLTVAEISDKLGKMSPITDSRHSEIGTFLRSKILEPLVYSKIKTRSLERPLLISVITDGRPTNENQSTLVDAILECGQKLEKARYRREDVKFMIGQIGASQGATGFLDSIRRNREISRVVYCTTDRLDIKFAEFHENKKGLDRWLIETLHKPIEASSKPIKDLEQ</sequence>
<evidence type="ECO:0000256" key="1">
    <source>
        <dbReference type="PROSITE-ProRule" id="PRU00023"/>
    </source>
</evidence>
<dbReference type="SMART" id="SM00248">
    <property type="entry name" value="ANK"/>
    <property type="match status" value="3"/>
</dbReference>
<dbReference type="InterPro" id="IPR036770">
    <property type="entry name" value="Ankyrin_rpt-contain_sf"/>
</dbReference>
<proteinExistence type="predicted"/>
<reference evidence="2" key="1">
    <citation type="submission" date="2023-06" db="EMBL/GenBank/DDBJ databases">
        <title>Multi-omics analyses reveal the molecular pathogenesis toolkit of Lasiodiplodia hormozganensis, a cross-kingdom pathogen.</title>
        <authorList>
            <person name="Felix C."/>
            <person name="Meneses R."/>
            <person name="Goncalves M.F.M."/>
            <person name="Tilleman L."/>
            <person name="Duarte A.S."/>
            <person name="Jorrin-Novo J.V."/>
            <person name="Van De Peer Y."/>
            <person name="Deforce D."/>
            <person name="Van Nieuwerburgh F."/>
            <person name="Esteves A.C."/>
            <person name="Alves A."/>
        </authorList>
    </citation>
    <scope>NUCLEOTIDE SEQUENCE</scope>
    <source>
        <strain evidence="2">CBS 339.90</strain>
    </source>
</reference>
<feature type="repeat" description="ANK" evidence="1">
    <location>
        <begin position="35"/>
        <end position="67"/>
    </location>
</feature>
<dbReference type="PANTHER" id="PTHR34706:SF3">
    <property type="entry name" value="ANKYRIN REPEAT PROTEIN (AFU_ORTHOLOGUE AFUA_7G06200)"/>
    <property type="match status" value="1"/>
</dbReference>
<dbReference type="Pfam" id="PF12796">
    <property type="entry name" value="Ank_2"/>
    <property type="match status" value="1"/>
</dbReference>
<protein>
    <submittedName>
        <fullName evidence="2">Ankyrin repeat-containing protein</fullName>
    </submittedName>
</protein>
<name>A0AA40CHL2_9PEZI</name>
<dbReference type="PROSITE" id="PS50088">
    <property type="entry name" value="ANK_REPEAT"/>
    <property type="match status" value="2"/>
</dbReference>
<feature type="repeat" description="ANK" evidence="1">
    <location>
        <begin position="108"/>
        <end position="140"/>
    </location>
</feature>
<dbReference type="SUPFAM" id="SSF48403">
    <property type="entry name" value="Ankyrin repeat"/>
    <property type="match status" value="1"/>
</dbReference>
<dbReference type="PROSITE" id="PS50297">
    <property type="entry name" value="ANK_REP_REGION"/>
    <property type="match status" value="1"/>
</dbReference>
<gene>
    <name evidence="2" type="ORF">DIS24_g10723</name>
</gene>
<dbReference type="Pfam" id="PF00023">
    <property type="entry name" value="Ank"/>
    <property type="match status" value="1"/>
</dbReference>
<dbReference type="EMBL" id="JAUJDW010000124">
    <property type="protein sequence ID" value="KAK0637534.1"/>
    <property type="molecule type" value="Genomic_DNA"/>
</dbReference>
<organism evidence="2 3">
    <name type="scientific">Lasiodiplodia hormozganensis</name>
    <dbReference type="NCBI Taxonomy" id="869390"/>
    <lineage>
        <taxon>Eukaryota</taxon>
        <taxon>Fungi</taxon>
        <taxon>Dikarya</taxon>
        <taxon>Ascomycota</taxon>
        <taxon>Pezizomycotina</taxon>
        <taxon>Dothideomycetes</taxon>
        <taxon>Dothideomycetes incertae sedis</taxon>
        <taxon>Botryosphaeriales</taxon>
        <taxon>Botryosphaeriaceae</taxon>
        <taxon>Lasiodiplodia</taxon>
    </lineage>
</organism>
<dbReference type="AlphaFoldDB" id="A0AA40CHL2"/>
<comment type="caution">
    <text evidence="2">The sequence shown here is derived from an EMBL/GenBank/DDBJ whole genome shotgun (WGS) entry which is preliminary data.</text>
</comment>
<accession>A0AA40CHL2</accession>
<keyword evidence="3" id="KW-1185">Reference proteome</keyword>